<reference evidence="1" key="1">
    <citation type="submission" date="2022-10" db="EMBL/GenBank/DDBJ databases">
        <authorList>
            <person name="Yu W.X."/>
        </authorList>
    </citation>
    <scope>NUCLEOTIDE SEQUENCE</scope>
    <source>
        <strain evidence="1">AAT</strain>
    </source>
</reference>
<accession>A0AAE3M2V1</accession>
<evidence type="ECO:0000313" key="2">
    <source>
        <dbReference type="Proteomes" id="UP001209229"/>
    </source>
</evidence>
<protein>
    <recommendedName>
        <fullName evidence="3">Toxin-antitoxin system YwqK family antitoxin</fullName>
    </recommendedName>
</protein>
<dbReference type="SUPFAM" id="SSF82185">
    <property type="entry name" value="Histone H3 K4-specific methyltransferase SET7/9 N-terminal domain"/>
    <property type="match status" value="1"/>
</dbReference>
<dbReference type="EMBL" id="JAPDPJ010000010">
    <property type="protein sequence ID" value="MCW3786083.1"/>
    <property type="molecule type" value="Genomic_DNA"/>
</dbReference>
<dbReference type="AlphaFoldDB" id="A0AAE3M2V1"/>
<dbReference type="Gene3D" id="2.20.110.10">
    <property type="entry name" value="Histone H3 K4-specific methyltransferase SET7/9 N-terminal domain"/>
    <property type="match status" value="1"/>
</dbReference>
<evidence type="ECO:0000313" key="1">
    <source>
        <dbReference type="EMBL" id="MCW3786083.1"/>
    </source>
</evidence>
<proteinExistence type="predicted"/>
<dbReference type="RefSeq" id="WP_301189653.1">
    <property type="nucleotide sequence ID" value="NZ_JAPDPJ010000010.1"/>
</dbReference>
<dbReference type="Proteomes" id="UP001209229">
    <property type="component" value="Unassembled WGS sequence"/>
</dbReference>
<dbReference type="PROSITE" id="PS51257">
    <property type="entry name" value="PROKAR_LIPOPROTEIN"/>
    <property type="match status" value="1"/>
</dbReference>
<name>A0AAE3M2V1_9BACT</name>
<keyword evidence="2" id="KW-1185">Reference proteome</keyword>
<organism evidence="1 2">
    <name type="scientific">Plebeiibacterium sediminum</name>
    <dbReference type="NCBI Taxonomy" id="2992112"/>
    <lineage>
        <taxon>Bacteria</taxon>
        <taxon>Pseudomonadati</taxon>
        <taxon>Bacteroidota</taxon>
        <taxon>Bacteroidia</taxon>
        <taxon>Marinilabiliales</taxon>
        <taxon>Marinilabiliaceae</taxon>
        <taxon>Plebeiibacterium</taxon>
    </lineage>
</organism>
<sequence length="121" mass="14243">MKIKVQKYYVLLIFLVFTSSSCRIYSHKINYLKNDGAKQGLWITTDTIANIYITKYQNGVRDGKFKAFHSNGKIKSIGKYKDDKRIGVWKFYFDNGFLYKELKFDKKGEQKSISLYDPIDL</sequence>
<comment type="caution">
    <text evidence="1">The sequence shown here is derived from an EMBL/GenBank/DDBJ whole genome shotgun (WGS) entry which is preliminary data.</text>
</comment>
<gene>
    <name evidence="1" type="ORF">OM075_06360</name>
</gene>
<evidence type="ECO:0008006" key="3">
    <source>
        <dbReference type="Google" id="ProtNLM"/>
    </source>
</evidence>